<name>A0A3M2L9H8_9NOCA</name>
<dbReference type="EMBL" id="RFFH01000004">
    <property type="protein sequence ID" value="RMI32575.1"/>
    <property type="molecule type" value="Genomic_DNA"/>
</dbReference>
<accession>A0A3M2L9H8</accession>
<reference evidence="1 2" key="1">
    <citation type="submission" date="2018-10" db="EMBL/GenBank/DDBJ databases">
        <title>Isolation from cow dung.</title>
        <authorList>
            <person name="Ling L."/>
        </authorList>
    </citation>
    <scope>NUCLEOTIDE SEQUENCE [LARGE SCALE GENOMIC DNA]</scope>
    <source>
        <strain evidence="1 2">NEAU-LL90</strain>
    </source>
</reference>
<dbReference type="AlphaFoldDB" id="A0A3M2L9H8"/>
<evidence type="ECO:0000313" key="2">
    <source>
        <dbReference type="Proteomes" id="UP000279275"/>
    </source>
</evidence>
<proteinExistence type="predicted"/>
<protein>
    <submittedName>
        <fullName evidence="1">DUF2191 domain-containing protein</fullName>
    </submittedName>
</protein>
<organism evidence="1 2">
    <name type="scientific">Nocardia stercoris</name>
    <dbReference type="NCBI Taxonomy" id="2483361"/>
    <lineage>
        <taxon>Bacteria</taxon>
        <taxon>Bacillati</taxon>
        <taxon>Actinomycetota</taxon>
        <taxon>Actinomycetes</taxon>
        <taxon>Mycobacteriales</taxon>
        <taxon>Nocardiaceae</taxon>
        <taxon>Nocardia</taxon>
    </lineage>
</organism>
<keyword evidence="2" id="KW-1185">Reference proteome</keyword>
<dbReference type="RefSeq" id="WP_122187958.1">
    <property type="nucleotide sequence ID" value="NZ_RFFH01000004.1"/>
</dbReference>
<evidence type="ECO:0000313" key="1">
    <source>
        <dbReference type="EMBL" id="RMI32575.1"/>
    </source>
</evidence>
<sequence length="67" mass="7443">MAKTSVDVDMAKVNRAKEVLGTETLRDTIDAALREVIRIDSVRRLVLLAEGGAFSPLLTEDDEEGRW</sequence>
<dbReference type="OrthoDB" id="4564594at2"/>
<gene>
    <name evidence="1" type="ORF">EBN03_11370</name>
</gene>
<comment type="caution">
    <text evidence="1">The sequence shown here is derived from an EMBL/GenBank/DDBJ whole genome shotgun (WGS) entry which is preliminary data.</text>
</comment>
<dbReference type="Proteomes" id="UP000279275">
    <property type="component" value="Unassembled WGS sequence"/>
</dbReference>